<dbReference type="InterPro" id="IPR047964">
    <property type="entry name" value="EFR1-like"/>
</dbReference>
<dbReference type="InterPro" id="IPR001226">
    <property type="entry name" value="Flavodoxin_CS"/>
</dbReference>
<gene>
    <name evidence="6" type="ORF">GF359_04660</name>
</gene>
<name>A0A9D5K8U2_UNCW3</name>
<feature type="domain" description="4Fe-4S ferredoxin-type" evidence="5">
    <location>
        <begin position="230"/>
        <end position="253"/>
    </location>
</feature>
<keyword evidence="1" id="KW-0479">Metal-binding</keyword>
<dbReference type="AlphaFoldDB" id="A0A9D5K8U2"/>
<dbReference type="GO" id="GO:0016020">
    <property type="term" value="C:membrane"/>
    <property type="evidence" value="ECO:0007669"/>
    <property type="project" value="InterPro"/>
</dbReference>
<evidence type="ECO:0000256" key="2">
    <source>
        <dbReference type="ARBA" id="ARBA00023004"/>
    </source>
</evidence>
<feature type="domain" description="4Fe-4S ferredoxin-type" evidence="5">
    <location>
        <begin position="196"/>
        <end position="227"/>
    </location>
</feature>
<dbReference type="SUPFAM" id="SSF54862">
    <property type="entry name" value="4Fe-4S ferredoxins"/>
    <property type="match status" value="1"/>
</dbReference>
<dbReference type="Gene3D" id="3.30.70.20">
    <property type="match status" value="1"/>
</dbReference>
<dbReference type="PROSITE" id="PS50902">
    <property type="entry name" value="FLAVODOXIN_LIKE"/>
    <property type="match status" value="1"/>
</dbReference>
<dbReference type="InterPro" id="IPR008254">
    <property type="entry name" value="Flavodoxin/NO_synth"/>
</dbReference>
<evidence type="ECO:0000259" key="4">
    <source>
        <dbReference type="PROSITE" id="PS50902"/>
    </source>
</evidence>
<evidence type="ECO:0000313" key="6">
    <source>
        <dbReference type="EMBL" id="MBD3364486.1"/>
    </source>
</evidence>
<evidence type="ECO:0000259" key="5">
    <source>
        <dbReference type="PROSITE" id="PS51379"/>
    </source>
</evidence>
<protein>
    <recommendedName>
        <fullName evidence="8">4Fe-4S ferredoxin</fullName>
    </recommendedName>
</protein>
<evidence type="ECO:0000313" key="7">
    <source>
        <dbReference type="Proteomes" id="UP000630660"/>
    </source>
</evidence>
<dbReference type="Gene3D" id="3.40.50.360">
    <property type="match status" value="1"/>
</dbReference>
<dbReference type="InterPro" id="IPR017896">
    <property type="entry name" value="4Fe4S_Fe-S-bd"/>
</dbReference>
<dbReference type="InterPro" id="IPR026816">
    <property type="entry name" value="Flavodoxin_dom"/>
</dbReference>
<dbReference type="SUPFAM" id="SSF52218">
    <property type="entry name" value="Flavoproteins"/>
    <property type="match status" value="1"/>
</dbReference>
<dbReference type="GO" id="GO:0051536">
    <property type="term" value="F:iron-sulfur cluster binding"/>
    <property type="evidence" value="ECO:0007669"/>
    <property type="project" value="UniProtKB-KW"/>
</dbReference>
<dbReference type="EMBL" id="WJKJ01000151">
    <property type="protein sequence ID" value="MBD3364486.1"/>
    <property type="molecule type" value="Genomic_DNA"/>
</dbReference>
<dbReference type="GO" id="GO:0046872">
    <property type="term" value="F:metal ion binding"/>
    <property type="evidence" value="ECO:0007669"/>
    <property type="project" value="UniProtKB-KW"/>
</dbReference>
<dbReference type="Proteomes" id="UP000630660">
    <property type="component" value="Unassembled WGS sequence"/>
</dbReference>
<organism evidence="6 7">
    <name type="scientific">candidate division WOR-3 bacterium</name>
    <dbReference type="NCBI Taxonomy" id="2052148"/>
    <lineage>
        <taxon>Bacteria</taxon>
        <taxon>Bacteria division WOR-3</taxon>
    </lineage>
</organism>
<dbReference type="PROSITE" id="PS00198">
    <property type="entry name" value="4FE4S_FER_1"/>
    <property type="match status" value="2"/>
</dbReference>
<feature type="domain" description="Flavodoxin-like" evidence="4">
    <location>
        <begin position="11"/>
        <end position="148"/>
    </location>
</feature>
<dbReference type="GO" id="GO:0008137">
    <property type="term" value="F:NADH dehydrogenase (ubiquinone) activity"/>
    <property type="evidence" value="ECO:0007669"/>
    <property type="project" value="InterPro"/>
</dbReference>
<keyword evidence="3" id="KW-0411">Iron-sulfur</keyword>
<dbReference type="Pfam" id="PF00037">
    <property type="entry name" value="Fer4"/>
    <property type="match status" value="1"/>
</dbReference>
<accession>A0A9D5K8U2</accession>
<sequence>MTRKPGSTQRVLIIYFSGTGNTWLMADAIAREFGRNDIKTDLFALEQVQCKFDFSPYSHIGIGFPVYAWCFPSNMRRFLKRMPNGQGKRAFVFSTMQDKSWGSEALAARYLKRRGYKVISARAFLVVNNETIYYGPADPRAPWTLEMIEKMKAQAPGFVAEILSGKGEIERNDVLHVLASQLTGIAFDMLDGYLASRNFLILEGCTNCGVCERVCPENNIFGSLTWPQFRNRCLMCERCVNYCPEKAIVHPLHRIPYSDIRYRAPGYHPPRLRPPTRWEVMPDADVLPGLVAEND</sequence>
<dbReference type="PROSITE" id="PS00201">
    <property type="entry name" value="FLAVODOXIN"/>
    <property type="match status" value="1"/>
</dbReference>
<keyword evidence="2" id="KW-0408">Iron</keyword>
<evidence type="ECO:0000256" key="1">
    <source>
        <dbReference type="ARBA" id="ARBA00022723"/>
    </source>
</evidence>
<dbReference type="InterPro" id="IPR017900">
    <property type="entry name" value="4Fe4S_Fe_S_CS"/>
</dbReference>
<dbReference type="InterPro" id="IPR029039">
    <property type="entry name" value="Flavoprotein-like_sf"/>
</dbReference>
<dbReference type="GO" id="GO:0042773">
    <property type="term" value="P:ATP synthesis coupled electron transport"/>
    <property type="evidence" value="ECO:0007669"/>
    <property type="project" value="InterPro"/>
</dbReference>
<reference evidence="6" key="1">
    <citation type="submission" date="2019-11" db="EMBL/GenBank/DDBJ databases">
        <title>Microbial mats filling the niche in hypersaline microbial mats.</title>
        <authorList>
            <person name="Wong H.L."/>
            <person name="Macleod F.I."/>
            <person name="White R.A. III"/>
            <person name="Burns B.P."/>
        </authorList>
    </citation>
    <scope>NUCLEOTIDE SEQUENCE</scope>
    <source>
        <strain evidence="6">Bin_327</strain>
    </source>
</reference>
<dbReference type="PROSITE" id="PS51379">
    <property type="entry name" value="4FE4S_FER_2"/>
    <property type="match status" value="2"/>
</dbReference>
<dbReference type="PROSITE" id="PS00643">
    <property type="entry name" value="COMPLEX1_75K_3"/>
    <property type="match status" value="1"/>
</dbReference>
<proteinExistence type="predicted"/>
<dbReference type="InterPro" id="IPR000283">
    <property type="entry name" value="NADH_UbQ_OxRdtase_75kDa_su_CS"/>
</dbReference>
<dbReference type="NCBIfam" id="NF038196">
    <property type="entry name" value="ferrodoxin_EFR1"/>
    <property type="match status" value="1"/>
</dbReference>
<evidence type="ECO:0008006" key="8">
    <source>
        <dbReference type="Google" id="ProtNLM"/>
    </source>
</evidence>
<evidence type="ECO:0000256" key="3">
    <source>
        <dbReference type="ARBA" id="ARBA00023014"/>
    </source>
</evidence>
<dbReference type="GO" id="GO:0010181">
    <property type="term" value="F:FMN binding"/>
    <property type="evidence" value="ECO:0007669"/>
    <property type="project" value="InterPro"/>
</dbReference>
<dbReference type="Pfam" id="PF12724">
    <property type="entry name" value="Flavodoxin_5"/>
    <property type="match status" value="1"/>
</dbReference>
<comment type="caution">
    <text evidence="6">The sequence shown here is derived from an EMBL/GenBank/DDBJ whole genome shotgun (WGS) entry which is preliminary data.</text>
</comment>